<feature type="active site" description="Tele-phosphohistidine intermediate" evidence="3">
    <location>
        <position position="10"/>
    </location>
</feature>
<dbReference type="Pfam" id="PF00300">
    <property type="entry name" value="His_Phos_1"/>
    <property type="match status" value="1"/>
</dbReference>
<dbReference type="InterPro" id="IPR050275">
    <property type="entry name" value="PGM_Phosphatase"/>
</dbReference>
<name>A0A2T2WWB4_9FIRM</name>
<protein>
    <recommendedName>
        <fullName evidence="7">Histidine phosphatase family protein</fullName>
    </recommendedName>
</protein>
<dbReference type="GO" id="GO:0016791">
    <property type="term" value="F:phosphatase activity"/>
    <property type="evidence" value="ECO:0007669"/>
    <property type="project" value="TreeGrafter"/>
</dbReference>
<dbReference type="AlphaFoldDB" id="A0A2T2WWB4"/>
<sequence length="201" mass="22862">MPLSILLVRHGESEANIRNMIVSDRFDPRLTDRGRRDTEALAEKWQEKPIRAIYASPLARTMETARIWADQFHIGMVHSDDRLHEIHLGSFDGHIIDDLLQNQSQNYERWKADPESPPEGGEKLSAVWARLHEFLLTVCEHDDSGLIVGITHADCLKAVTLGILHSPWNSAQYLHFANVAGILVERVNTRFQLHALPIIPL</sequence>
<evidence type="ECO:0000256" key="2">
    <source>
        <dbReference type="ARBA" id="ARBA00023235"/>
    </source>
</evidence>
<reference evidence="5 6" key="1">
    <citation type="journal article" date="2014" name="BMC Genomics">
        <title>Comparison of environmental and isolate Sulfobacillus genomes reveals diverse carbon, sulfur, nitrogen, and hydrogen metabolisms.</title>
        <authorList>
            <person name="Justice N.B."/>
            <person name="Norman A."/>
            <person name="Brown C.T."/>
            <person name="Singh A."/>
            <person name="Thomas B.C."/>
            <person name="Banfield J.F."/>
        </authorList>
    </citation>
    <scope>NUCLEOTIDE SEQUENCE [LARGE SCALE GENOMIC DNA]</scope>
    <source>
        <strain evidence="5">AMDSBA1</strain>
    </source>
</reference>
<proteinExistence type="predicted"/>
<dbReference type="PANTHER" id="PTHR48100:SF1">
    <property type="entry name" value="HISTIDINE PHOSPHATASE FAMILY PROTEIN-RELATED"/>
    <property type="match status" value="1"/>
</dbReference>
<dbReference type="EMBL" id="PXYT01000035">
    <property type="protein sequence ID" value="PSR26539.1"/>
    <property type="molecule type" value="Genomic_DNA"/>
</dbReference>
<evidence type="ECO:0000256" key="1">
    <source>
        <dbReference type="ARBA" id="ARBA00023152"/>
    </source>
</evidence>
<accession>A0A2T2WWB4</accession>
<dbReference type="InterPro" id="IPR013078">
    <property type="entry name" value="His_Pase_superF_clade-1"/>
</dbReference>
<dbReference type="Gene3D" id="3.40.50.1240">
    <property type="entry name" value="Phosphoglycerate mutase-like"/>
    <property type="match status" value="1"/>
</dbReference>
<keyword evidence="1" id="KW-0324">Glycolysis</keyword>
<evidence type="ECO:0000256" key="4">
    <source>
        <dbReference type="PIRSR" id="PIRSR613078-2"/>
    </source>
</evidence>
<evidence type="ECO:0008006" key="7">
    <source>
        <dbReference type="Google" id="ProtNLM"/>
    </source>
</evidence>
<feature type="binding site" evidence="4">
    <location>
        <position position="60"/>
    </location>
    <ligand>
        <name>substrate</name>
    </ligand>
</feature>
<dbReference type="InterPro" id="IPR001345">
    <property type="entry name" value="PG/BPGM_mutase_AS"/>
</dbReference>
<gene>
    <name evidence="5" type="ORF">C7B43_13770</name>
</gene>
<dbReference type="PROSITE" id="PS00175">
    <property type="entry name" value="PG_MUTASE"/>
    <property type="match status" value="1"/>
</dbReference>
<dbReference type="Proteomes" id="UP000242699">
    <property type="component" value="Unassembled WGS sequence"/>
</dbReference>
<evidence type="ECO:0000256" key="3">
    <source>
        <dbReference type="PIRSR" id="PIRSR613078-1"/>
    </source>
</evidence>
<dbReference type="InterPro" id="IPR029033">
    <property type="entry name" value="His_PPase_superfam"/>
</dbReference>
<evidence type="ECO:0000313" key="5">
    <source>
        <dbReference type="EMBL" id="PSR26539.1"/>
    </source>
</evidence>
<organism evidence="5 6">
    <name type="scientific">Sulfobacillus benefaciens</name>
    <dbReference type="NCBI Taxonomy" id="453960"/>
    <lineage>
        <taxon>Bacteria</taxon>
        <taxon>Bacillati</taxon>
        <taxon>Bacillota</taxon>
        <taxon>Clostridia</taxon>
        <taxon>Eubacteriales</taxon>
        <taxon>Clostridiales Family XVII. Incertae Sedis</taxon>
        <taxon>Sulfobacillus</taxon>
    </lineage>
</organism>
<dbReference type="PANTHER" id="PTHR48100">
    <property type="entry name" value="BROAD-SPECIFICITY PHOSPHATASE YOR283W-RELATED"/>
    <property type="match status" value="1"/>
</dbReference>
<feature type="binding site" evidence="4">
    <location>
        <begin position="9"/>
        <end position="16"/>
    </location>
    <ligand>
        <name>substrate</name>
    </ligand>
</feature>
<dbReference type="CDD" id="cd07067">
    <property type="entry name" value="HP_PGM_like"/>
    <property type="match status" value="1"/>
</dbReference>
<dbReference type="SUPFAM" id="SSF53254">
    <property type="entry name" value="Phosphoglycerate mutase-like"/>
    <property type="match status" value="1"/>
</dbReference>
<keyword evidence="2" id="KW-0413">Isomerase</keyword>
<evidence type="ECO:0000313" key="6">
    <source>
        <dbReference type="Proteomes" id="UP000242699"/>
    </source>
</evidence>
<dbReference type="SMART" id="SM00855">
    <property type="entry name" value="PGAM"/>
    <property type="match status" value="1"/>
</dbReference>
<dbReference type="GO" id="GO:0005737">
    <property type="term" value="C:cytoplasm"/>
    <property type="evidence" value="ECO:0007669"/>
    <property type="project" value="TreeGrafter"/>
</dbReference>
<comment type="caution">
    <text evidence="5">The sequence shown here is derived from an EMBL/GenBank/DDBJ whole genome shotgun (WGS) entry which is preliminary data.</text>
</comment>
<feature type="active site" description="Proton donor/acceptor" evidence="3">
    <location>
        <position position="85"/>
    </location>
</feature>